<dbReference type="Pfam" id="PF13621">
    <property type="entry name" value="Cupin_8"/>
    <property type="match status" value="1"/>
</dbReference>
<dbReference type="Gene3D" id="6.10.140.1470">
    <property type="match status" value="1"/>
</dbReference>
<evidence type="ECO:0000256" key="10">
    <source>
        <dbReference type="ARBA" id="ARBA00022694"/>
    </source>
</evidence>
<evidence type="ECO:0000256" key="1">
    <source>
        <dbReference type="ARBA" id="ARBA00001806"/>
    </source>
</evidence>
<dbReference type="InterPro" id="IPR007213">
    <property type="entry name" value="Ppm1/Ppm2/Tcmp"/>
</dbReference>
<dbReference type="SUPFAM" id="SSF53335">
    <property type="entry name" value="S-adenosyl-L-methionine-dependent methyltransferases"/>
    <property type="match status" value="1"/>
</dbReference>
<dbReference type="FunFam" id="2.60.120.650:FF:000043">
    <property type="entry name" value="tRNA wybutosine-synthesizing protein 4"/>
    <property type="match status" value="1"/>
</dbReference>
<dbReference type="SUPFAM" id="SSF51197">
    <property type="entry name" value="Clavaminate synthase-like"/>
    <property type="match status" value="1"/>
</dbReference>
<name>A0A2B7Y056_9EURO</name>
<comment type="catalytic activity">
    <reaction evidence="15">
        <text>7-[(3S)-(3-amino-3-methoxycarbonyl)propyl]wyosine(37) in tRNA(Phe) + S-adenosyl-L-methionine + CO2 = wybutosine(37) in tRNA(Phe) + S-adenosyl-L-homocysteine + 2 H(+)</text>
        <dbReference type="Rhea" id="RHEA:37119"/>
        <dbReference type="Rhea" id="RHEA-COMP:11844"/>
        <dbReference type="Rhea" id="RHEA-COMP:11847"/>
        <dbReference type="ChEBI" id="CHEBI:15378"/>
        <dbReference type="ChEBI" id="CHEBI:16526"/>
        <dbReference type="ChEBI" id="CHEBI:57856"/>
        <dbReference type="ChEBI" id="CHEBI:59789"/>
        <dbReference type="ChEBI" id="CHEBI:73544"/>
        <dbReference type="ChEBI" id="CHEBI:74275"/>
        <dbReference type="EC" id="2.3.1.231"/>
    </reaction>
</comment>
<dbReference type="Proteomes" id="UP000223968">
    <property type="component" value="Unassembled WGS sequence"/>
</dbReference>
<evidence type="ECO:0000256" key="5">
    <source>
        <dbReference type="ARBA" id="ARBA00012779"/>
    </source>
</evidence>
<comment type="function">
    <text evidence="11">Probable S-adenosyl-L-methionine-dependent methyltransferase that acts as a component of the wybutosine biosynthesis pathway. Wybutosine is a hyper modified guanosine with a tricyclic base found at the 3'-position adjacent to the anticodon of eukaryotic phenylalanine tRNA. May methylate the carboxyl group of leucine residues to form alpha-leucine ester residues.</text>
</comment>
<dbReference type="UniPathway" id="UPA00375"/>
<evidence type="ECO:0000313" key="18">
    <source>
        <dbReference type="EMBL" id="PGH14107.1"/>
    </source>
</evidence>
<feature type="region of interest" description="Disordered" evidence="16">
    <location>
        <begin position="689"/>
        <end position="712"/>
    </location>
</feature>
<comment type="pathway">
    <text evidence="2">tRNA modification; wybutosine-tRNA(Phe) biosynthesis.</text>
</comment>
<evidence type="ECO:0000256" key="4">
    <source>
        <dbReference type="ARBA" id="ARBA00012155"/>
    </source>
</evidence>
<evidence type="ECO:0000256" key="13">
    <source>
        <dbReference type="ARBA" id="ARBA00030231"/>
    </source>
</evidence>
<dbReference type="AlphaFoldDB" id="A0A2B7Y056"/>
<dbReference type="Gene3D" id="3.40.50.150">
    <property type="entry name" value="Vaccinia Virus protein VP39"/>
    <property type="match status" value="1"/>
</dbReference>
<dbReference type="InterPro" id="IPR029063">
    <property type="entry name" value="SAM-dependent_MTases_sf"/>
</dbReference>
<dbReference type="Gene3D" id="2.60.120.650">
    <property type="entry name" value="Cupin"/>
    <property type="match status" value="1"/>
</dbReference>
<dbReference type="OrthoDB" id="47172at2759"/>
<dbReference type="Pfam" id="PF04072">
    <property type="entry name" value="LCM"/>
    <property type="match status" value="1"/>
</dbReference>
<evidence type="ECO:0000256" key="2">
    <source>
        <dbReference type="ARBA" id="ARBA00004797"/>
    </source>
</evidence>
<dbReference type="SUPFAM" id="SSF117281">
    <property type="entry name" value="Kelch motif"/>
    <property type="match status" value="1"/>
</dbReference>
<evidence type="ECO:0000256" key="7">
    <source>
        <dbReference type="ARBA" id="ARBA00022603"/>
    </source>
</evidence>
<dbReference type="SMART" id="SM00558">
    <property type="entry name" value="JmjC"/>
    <property type="match status" value="1"/>
</dbReference>
<accession>A0A2B7Y056</accession>
<dbReference type="PROSITE" id="PS51184">
    <property type="entry name" value="JMJC"/>
    <property type="match status" value="1"/>
</dbReference>
<dbReference type="EMBL" id="PDNB01000038">
    <property type="protein sequence ID" value="PGH14107.1"/>
    <property type="molecule type" value="Genomic_DNA"/>
</dbReference>
<evidence type="ECO:0000259" key="17">
    <source>
        <dbReference type="PROSITE" id="PS51184"/>
    </source>
</evidence>
<dbReference type="GO" id="GO:0031591">
    <property type="term" value="P:wybutosine biosynthetic process"/>
    <property type="evidence" value="ECO:0007669"/>
    <property type="project" value="TreeGrafter"/>
</dbReference>
<dbReference type="InterPro" id="IPR041667">
    <property type="entry name" value="Cupin_8"/>
</dbReference>
<dbReference type="FunFam" id="3.40.50.150:FF:000383">
    <property type="entry name" value="Leucine carboxyl methyltransferase 2"/>
    <property type="match status" value="1"/>
</dbReference>
<evidence type="ECO:0000313" key="19">
    <source>
        <dbReference type="Proteomes" id="UP000223968"/>
    </source>
</evidence>
<dbReference type="Pfam" id="PF13418">
    <property type="entry name" value="Beta-prop_TYW4"/>
    <property type="match status" value="1"/>
</dbReference>
<dbReference type="Gene3D" id="2.120.10.80">
    <property type="entry name" value="Kelch-type beta propeller"/>
    <property type="match status" value="1"/>
</dbReference>
<evidence type="ECO:0000256" key="16">
    <source>
        <dbReference type="SAM" id="MobiDB-lite"/>
    </source>
</evidence>
<evidence type="ECO:0000256" key="8">
    <source>
        <dbReference type="ARBA" id="ARBA00022679"/>
    </source>
</evidence>
<dbReference type="STRING" id="1447875.A0A2B7Y056"/>
<dbReference type="PANTHER" id="PTHR46529">
    <property type="entry name" value="TRNA WYBUTOSINE-SYNTHESIZING PROTEIN 4"/>
    <property type="match status" value="1"/>
</dbReference>
<dbReference type="InterPro" id="IPR015915">
    <property type="entry name" value="Kelch-typ_b-propeller"/>
</dbReference>
<comment type="catalytic activity">
    <reaction evidence="1">
        <text>7-[(3S)-3-amino-3-carboxypropyl]wyosine(37) in tRNA(Phe) + S-adenosyl-L-methionine = 7-[(3S)-(3-amino-3-methoxycarbonyl)propyl]wyosine(37) in tRNA(Phe) + S-adenosyl-L-homocysteine</text>
        <dbReference type="Rhea" id="RHEA:36903"/>
        <dbReference type="Rhea" id="RHEA-COMP:10379"/>
        <dbReference type="Rhea" id="RHEA-COMP:11844"/>
        <dbReference type="ChEBI" id="CHEBI:57856"/>
        <dbReference type="ChEBI" id="CHEBI:59789"/>
        <dbReference type="ChEBI" id="CHEBI:73543"/>
        <dbReference type="ChEBI" id="CHEBI:74275"/>
        <dbReference type="EC" id="2.1.1.290"/>
    </reaction>
</comment>
<evidence type="ECO:0000256" key="6">
    <source>
        <dbReference type="ARBA" id="ARBA00018045"/>
    </source>
</evidence>
<dbReference type="GO" id="GO:0030488">
    <property type="term" value="P:tRNA methylation"/>
    <property type="evidence" value="ECO:0007669"/>
    <property type="project" value="TreeGrafter"/>
</dbReference>
<reference evidence="18 19" key="1">
    <citation type="submission" date="2017-10" db="EMBL/GenBank/DDBJ databases">
        <title>Comparative genomics in systemic dimorphic fungi from Ajellomycetaceae.</title>
        <authorList>
            <person name="Munoz J.F."/>
            <person name="Mcewen J.G."/>
            <person name="Clay O.K."/>
            <person name="Cuomo C.A."/>
        </authorList>
    </citation>
    <scope>NUCLEOTIDE SEQUENCE [LARGE SCALE GENOMIC DNA]</scope>
    <source>
        <strain evidence="18 19">UAMH5409</strain>
    </source>
</reference>
<evidence type="ECO:0000256" key="3">
    <source>
        <dbReference type="ARBA" id="ARBA00010703"/>
    </source>
</evidence>
<evidence type="ECO:0000256" key="9">
    <source>
        <dbReference type="ARBA" id="ARBA00022691"/>
    </source>
</evidence>
<keyword evidence="19" id="KW-1185">Reference proteome</keyword>
<evidence type="ECO:0000256" key="12">
    <source>
        <dbReference type="ARBA" id="ARBA00029750"/>
    </source>
</evidence>
<comment type="caution">
    <text evidence="18">The sequence shown here is derived from an EMBL/GenBank/DDBJ whole genome shotgun (WGS) entry which is preliminary data.</text>
</comment>
<evidence type="ECO:0000256" key="14">
    <source>
        <dbReference type="ARBA" id="ARBA00030847"/>
    </source>
</evidence>
<comment type="similarity">
    <text evidence="3">Belongs to the methyltransferase superfamily. LCMT family.</text>
</comment>
<evidence type="ECO:0000256" key="11">
    <source>
        <dbReference type="ARBA" id="ARBA00025588"/>
    </source>
</evidence>
<dbReference type="EC" id="2.1.1.290" evidence="5"/>
<keyword evidence="8" id="KW-0808">Transferase</keyword>
<protein>
    <recommendedName>
        <fullName evidence="6">tRNA wybutosine-synthesizing protein 4</fullName>
        <ecNumber evidence="5">2.1.1.290</ecNumber>
        <ecNumber evidence="4">2.3.1.231</ecNumber>
    </recommendedName>
    <alternativeName>
        <fullName evidence="13">Leucine carboxyl methyltransferase 2</fullName>
    </alternativeName>
    <alternativeName>
        <fullName evidence="14">tRNA(Phe) (7-(3-amino-3-(methoxycarbonyl)propyl)wyosine(37)-N)-methoxycarbonyltransferase</fullName>
    </alternativeName>
    <alternativeName>
        <fullName evidence="12">tRNA(Phe) (7-(3-amino-3-carboxypropyl)wyosine(37)-O)-methyltransferase</fullName>
    </alternativeName>
</protein>
<keyword evidence="7" id="KW-0489">Methyltransferase</keyword>
<evidence type="ECO:0000256" key="15">
    <source>
        <dbReference type="ARBA" id="ARBA00049250"/>
    </source>
</evidence>
<sequence length="1018" mass="113253">MAPRSTKAQRGAALVMETNSSSIVSKRSVERLYYPEPHFFRHFVKKPQRRSPLINRGYWLRMHAVESSVRKFLSEPSQLRKVVVNLGCGFDPLPFQFLSRDPALCQNAKFIDIDHHKLMVKKRDTVTQCGALKDLFPDIHLPPESGSILLRSKQYVGIGCDLGDLEKLEAALKDAIGPDEVSILCTAEVSLTYMEVNLADALIQFVAKLSNDVNFCLLEQHFPDGPDHPFAATMMKHFMKLQSPLHSIHRYPTLRQQEQRFRDFGWANAQATNLWELWGDFTFVSDEQRLSLDSVEAFDEWEEFALFASHYFLLSATTRKIDAGSMLLGGNRSLETQPNSLTLTALCPPRFSGQRRFGAIIPTTAKTVGVHGGFGQQTRLSSTNEYAVSGGNVSNNEMPPLNVEARMCHTITQIDQQDCLLVGGRASPSKAMCDCWLRRSGQWRRTDNLPSPLYRHCATTVDLGDGYNHVLLYGGRTSSSEVSDSWLLWNELKGWQTVNTVNLSPQARFGASIANVDGQSGVLFGGMTQDGIVLNDFWTWRLLESGDGHVQIELNNLTEDIHASTPLYKWLGRFGASTTTTKWGVFVIGGIAKQSCLPQDYEIMLLDVNSFRSPSFIPSTAILTAVGLGAGFNGPRPLLVGHSSCAVGDDDVLIVGGGAVCFSFGIRWNEGTWLLHSAESETTNQWTLREPSNDQEASEPGETKITDRQSVTSTPRIETIPRVNISTAQEFQVVVDNAKPVILSGLDIGPCQTSWTKQYLEEAVGRDRKVVVHEAQSENMNFKIKNFSYVTKEFGTFIDEVYDGSRQYLRSISSVSPSERPANLAQDFPGLQRDFRMPPQLSLVSENAHSSPLRISGPVILWLHYDVMANVLCQVQGDKRLILYPPSDVTHLGLAPGASSSSINLFQSLSDTIPLSPPGTHPHEARMQPGDILFIPPLWLHTANPTSGVSVAVNVFFRNLDKGYAAGRDVYGNRDLQAYEKGRADVDKVARSFNGLPREMARFYIERLADELRQKART</sequence>
<keyword evidence="10" id="KW-0819">tRNA processing</keyword>
<gene>
    <name evidence="18" type="ORF">AJ79_03224</name>
</gene>
<proteinExistence type="inferred from homology"/>
<dbReference type="InterPro" id="IPR003347">
    <property type="entry name" value="JmjC_dom"/>
</dbReference>
<feature type="domain" description="JmjC" evidence="17">
    <location>
        <begin position="817"/>
        <end position="974"/>
    </location>
</feature>
<dbReference type="PANTHER" id="PTHR46529:SF1">
    <property type="entry name" value="TRNA WYBUTOSINE-SYNTHESIZING PROTEIN 4"/>
    <property type="match status" value="1"/>
</dbReference>
<dbReference type="EC" id="2.3.1.231" evidence="4"/>
<dbReference type="GO" id="GO:0008175">
    <property type="term" value="F:tRNA methyltransferase activity"/>
    <property type="evidence" value="ECO:0007669"/>
    <property type="project" value="TreeGrafter"/>
</dbReference>
<keyword evidence="9" id="KW-0949">S-adenosyl-L-methionine</keyword>
<organism evidence="18 19">
    <name type="scientific">Helicocarpus griseus UAMH5409</name>
    <dbReference type="NCBI Taxonomy" id="1447875"/>
    <lineage>
        <taxon>Eukaryota</taxon>
        <taxon>Fungi</taxon>
        <taxon>Dikarya</taxon>
        <taxon>Ascomycota</taxon>
        <taxon>Pezizomycotina</taxon>
        <taxon>Eurotiomycetes</taxon>
        <taxon>Eurotiomycetidae</taxon>
        <taxon>Onygenales</taxon>
        <taxon>Ajellomycetaceae</taxon>
        <taxon>Helicocarpus</taxon>
    </lineage>
</organism>